<feature type="compositionally biased region" description="Polar residues" evidence="7">
    <location>
        <begin position="36"/>
        <end position="58"/>
    </location>
</feature>
<dbReference type="InterPro" id="IPR000953">
    <property type="entry name" value="Chromo/chromo_shadow_dom"/>
</dbReference>
<accession>A0A2T0A5F8</accession>
<dbReference type="PROSITE" id="PS50013">
    <property type="entry name" value="CHROMO_2"/>
    <property type="match status" value="1"/>
</dbReference>
<dbReference type="GO" id="GO:0042393">
    <property type="term" value="F:histone binding"/>
    <property type="evidence" value="ECO:0007669"/>
    <property type="project" value="TreeGrafter"/>
</dbReference>
<feature type="compositionally biased region" description="Basic residues" evidence="7">
    <location>
        <begin position="226"/>
        <end position="245"/>
    </location>
</feature>
<feature type="compositionally biased region" description="Basic and acidic residues" evidence="7">
    <location>
        <begin position="1529"/>
        <end position="1553"/>
    </location>
</feature>
<dbReference type="GO" id="GO:0005634">
    <property type="term" value="C:nucleus"/>
    <property type="evidence" value="ECO:0007669"/>
    <property type="project" value="UniProtKB-SubCell"/>
</dbReference>
<feature type="compositionally biased region" description="Polar residues" evidence="7">
    <location>
        <begin position="1674"/>
        <end position="1714"/>
    </location>
</feature>
<feature type="compositionally biased region" description="Acidic residues" evidence="7">
    <location>
        <begin position="172"/>
        <end position="182"/>
    </location>
</feature>
<evidence type="ECO:0000256" key="2">
    <source>
        <dbReference type="ARBA" id="ARBA00022737"/>
    </source>
</evidence>
<feature type="compositionally biased region" description="Polar residues" evidence="7">
    <location>
        <begin position="1928"/>
        <end position="1944"/>
    </location>
</feature>
<dbReference type="InterPro" id="IPR049730">
    <property type="entry name" value="SNF2/RAD54-like_C"/>
</dbReference>
<dbReference type="Pfam" id="PF00176">
    <property type="entry name" value="SNF2-rel_dom"/>
    <property type="match status" value="1"/>
</dbReference>
<feature type="compositionally biased region" description="Low complexity" evidence="7">
    <location>
        <begin position="121"/>
        <end position="162"/>
    </location>
</feature>
<feature type="compositionally biased region" description="Basic and acidic residues" evidence="7">
    <location>
        <begin position="1746"/>
        <end position="1758"/>
    </location>
</feature>
<comment type="caution">
    <text evidence="11">The sequence shown here is derived from an EMBL/GenBank/DDBJ whole genome shotgun (WGS) entry which is preliminary data.</text>
</comment>
<keyword evidence="4" id="KW-0378">Hydrolase</keyword>
<dbReference type="CDD" id="cd18793">
    <property type="entry name" value="SF2_C_SNF"/>
    <property type="match status" value="1"/>
</dbReference>
<dbReference type="GO" id="GO:0003682">
    <property type="term" value="F:chromatin binding"/>
    <property type="evidence" value="ECO:0007669"/>
    <property type="project" value="TreeGrafter"/>
</dbReference>
<feature type="region of interest" description="Disordered" evidence="7">
    <location>
        <begin position="757"/>
        <end position="790"/>
    </location>
</feature>
<dbReference type="GO" id="GO:0005524">
    <property type="term" value="F:ATP binding"/>
    <property type="evidence" value="ECO:0007669"/>
    <property type="project" value="UniProtKB-KW"/>
</dbReference>
<feature type="region of interest" description="Disordered" evidence="7">
    <location>
        <begin position="472"/>
        <end position="511"/>
    </location>
</feature>
<reference evidence="11 12" key="1">
    <citation type="journal article" date="2018" name="Elife">
        <title>Functional genomics of lipid metabolism in the oleaginous yeast Rhodosporidium toruloides.</title>
        <authorList>
            <person name="Coradetti S.T."/>
            <person name="Pinel D."/>
            <person name="Geiselman G."/>
            <person name="Ito M."/>
            <person name="Mondo S."/>
            <person name="Reilly M.C."/>
            <person name="Cheng Y.F."/>
            <person name="Bauer S."/>
            <person name="Grigoriev I."/>
            <person name="Gladden J.M."/>
            <person name="Simmons B.A."/>
            <person name="Brem R."/>
            <person name="Arkin A.P."/>
            <person name="Skerker J.M."/>
        </authorList>
    </citation>
    <scope>NUCLEOTIDE SEQUENCE [LARGE SCALE GENOMIC DNA]</scope>
    <source>
        <strain evidence="11 12">NBRC 0880</strain>
    </source>
</reference>
<feature type="region of interest" description="Disordered" evidence="7">
    <location>
        <begin position="117"/>
        <end position="383"/>
    </location>
</feature>
<dbReference type="OrthoDB" id="5857104at2759"/>
<feature type="compositionally biased region" description="Basic and acidic residues" evidence="7">
    <location>
        <begin position="246"/>
        <end position="258"/>
    </location>
</feature>
<feature type="compositionally biased region" description="Basic and acidic residues" evidence="7">
    <location>
        <begin position="369"/>
        <end position="381"/>
    </location>
</feature>
<evidence type="ECO:0000259" key="10">
    <source>
        <dbReference type="PROSITE" id="PS51194"/>
    </source>
</evidence>
<dbReference type="InterPro" id="IPR056616">
    <property type="entry name" value="Chromo_MIT1"/>
</dbReference>
<dbReference type="InterPro" id="IPR001650">
    <property type="entry name" value="Helicase_C-like"/>
</dbReference>
<feature type="compositionally biased region" description="Pro residues" evidence="7">
    <location>
        <begin position="1959"/>
        <end position="1968"/>
    </location>
</feature>
<dbReference type="GO" id="GO:0140658">
    <property type="term" value="F:ATP-dependent chromatin remodeler activity"/>
    <property type="evidence" value="ECO:0007669"/>
    <property type="project" value="TreeGrafter"/>
</dbReference>
<evidence type="ECO:0000313" key="12">
    <source>
        <dbReference type="Proteomes" id="UP000239560"/>
    </source>
</evidence>
<evidence type="ECO:0000313" key="11">
    <source>
        <dbReference type="EMBL" id="PRQ73247.1"/>
    </source>
</evidence>
<feature type="region of interest" description="Disordered" evidence="7">
    <location>
        <begin position="556"/>
        <end position="606"/>
    </location>
</feature>
<dbReference type="PANTHER" id="PTHR45623">
    <property type="entry name" value="CHROMODOMAIN-HELICASE-DNA-BINDING PROTEIN 3-RELATED-RELATED"/>
    <property type="match status" value="1"/>
</dbReference>
<dbReference type="PANTHER" id="PTHR45623:SF17">
    <property type="entry name" value="CHROMODOMAIN-HELICASE-DNA-BINDING PROTEIN 3-RELATED"/>
    <property type="match status" value="1"/>
</dbReference>
<dbReference type="PROSITE" id="PS51192">
    <property type="entry name" value="HELICASE_ATP_BIND_1"/>
    <property type="match status" value="1"/>
</dbReference>
<dbReference type="SUPFAM" id="SSF54160">
    <property type="entry name" value="Chromo domain-like"/>
    <property type="match status" value="1"/>
</dbReference>
<evidence type="ECO:0008006" key="13">
    <source>
        <dbReference type="Google" id="ProtNLM"/>
    </source>
</evidence>
<dbReference type="Pfam" id="PF23615">
    <property type="entry name" value="Chromo_MIT1"/>
    <property type="match status" value="1"/>
</dbReference>
<keyword evidence="5" id="KW-0067">ATP-binding</keyword>
<feature type="compositionally biased region" description="Low complexity" evidence="7">
    <location>
        <begin position="1836"/>
        <end position="1849"/>
    </location>
</feature>
<dbReference type="GO" id="GO:0016887">
    <property type="term" value="F:ATP hydrolysis activity"/>
    <property type="evidence" value="ECO:0007669"/>
    <property type="project" value="TreeGrafter"/>
</dbReference>
<dbReference type="Gene3D" id="3.40.50.300">
    <property type="entry name" value="P-loop containing nucleotide triphosphate hydrolases"/>
    <property type="match status" value="1"/>
</dbReference>
<keyword evidence="6" id="KW-0539">Nucleus</keyword>
<feature type="compositionally biased region" description="Low complexity" evidence="7">
    <location>
        <begin position="271"/>
        <end position="283"/>
    </location>
</feature>
<dbReference type="Proteomes" id="UP000239560">
    <property type="component" value="Unassembled WGS sequence"/>
</dbReference>
<dbReference type="InterPro" id="IPR000330">
    <property type="entry name" value="SNF2_N"/>
</dbReference>
<dbReference type="InterPro" id="IPR016197">
    <property type="entry name" value="Chromo-like_dom_sf"/>
</dbReference>
<sequence length="1986" mass="216926">MARSVSPSAPPRSKDRDQSSRPSSAIATSSFLHGSPSRSGSTNADSVASKGMNGSTGPAATAGEDTEEKQDAPKVARILSVQQTEGVGKTYLCVLEGSGKKVQRTRSQLRDVAPDLLSAFDSSQKSTSATTSRSSSSDSDAAVAAVLRGGRGASRAAKASTKGKGKERVVHDDDEEMQDADDGAGGSSDEPDNSADETMDEPSSTSASENEDSEDDMSDDELAIGSRRRRLRKGKAKAVKPTRRSGRGEGKKAKRYDFGDGNGPSDESEAESVSTTTSSSGSMRETRASKARETRSSPEEDESRSGESSDELSMTARPRRIQPQPPRSPAKKPHVPLRKSTAAVVDSEEEGEEQDELASNSAQGEVQEVEWRPQDQHRETCAKCGQASASELFRLLNERKRRKKPGRKRKRDILEEDTDAEEERLEKLGAWVECGVCCVAYHFGCLPASQKREITDQLKDEHLALYETADAGDKPSTLSVTTGTTTTGSSLTPVTTTTSAATSKSGSPRLDIPKREKYELDPERVFTMRKCPSCKKMGGRRCFVCGVSGKVVTKREREELGKKGDESAEGAEQTAKPDEASKEEDGDADATMTDETAEASKKSEDTQIVPGQMFRCSRCKRVAHYGCLDNDEPEWTFEQHCQSYFDWQICHDCYNFNVPLDVILAWRETQPVADVGPDDVESDDEVVERIEGEKRVDEKTKKVVVLPSPKDLRANAEYLVKWQEMSYRHLVWVPHAFLAAAYPSKLANFLSRGSTVTFEPANDDDDEDADPTDVKDENEEAPLPDPNALDRIPKTWRTVDRILDVWFDHPKKEGEHVGFTEYRKKLPQDADESIKLVSQCYIKWGELPYAQSTIEAPPKEDEEGHDAFAKAYKAFLAASEPSMSVPTLNKKQMDELDRPRDPKRFKPLEAQPDYISGGKLMDFQIAGVNFLRYQWWQRKGCILADEMGLGKTCQIISFLSYLNRDEGARPFLVVVPNSLIGNWMREFEKWAPTMRVVPYNGDGESRKIIEDYELFDSRGSLKTHVVLATYEAVQGNARVFRRVDRWDCLVVDEGQRLKSGKDSQLYNAIASLRIAQRVILSGTPLNNNLRELFNLLAFINPTDFTDVEALTRRFVELTPELVEEVREMLKPYFLRRTKDLVLNLPPLLEVVVPVSMTVLQRQIYRGILERNAGAIRSIVQKSGTSTNGRTKPKKSNFSNILMELRKALCHPYLVDDDIEPRSVTPQQSQVNLTEASAKFVLLARMLPKLKAAGHRVLIFSQFKLTLNIVERFLAGLELKYLRLDGDTPQLERQRDVDKFNAPGSEYFAYLLSTRAGGVGLNITSADVVIIYDQDFNPQMDIQAISRAHRIGQTKPVRVFKLLVKGTCEEKILNAGNKKRGLEHLIIQRIDAQDESEDMESMLQFGAKAVFDEAAAEAAAIRYNDSDIDALLAKTAEPVEKESDSSATFSHAQIWVRENGELDAAPQEAACGAADSTEDLHDFWSKVVEQQQEAEKASKAAQAATVGRGKRRRAQVNYKIGGESPNKQAKKLDSKSPSAHDHSSGDEYRMRPDELDSDDEAPVAMDIDEGLQEIEGVAKPPPLARLDPAQTPGATSSDASKSKARKGVVTDPAELAALRAEKAKKRTDAIDALSRAAGDLNDKTALDLLASARSSASRKEQTSLLRQATHRIESLRQQLRQHPLAANSSVVNRPQPMASSSGSQAKAAPSVSQAQPGPPSERATAQASKVPAKAQQIAGGTQLSEADAQRQAKEREEAKRLRREKRARELEKQRQANAAATFTAANPPAASVFAAPARSGGESASAWKRPTPPSTASSRSPTLASPSALKPFSLPPQASTSASAGGQSKSPPNLAAPAMAPSKSGDKSDSSKSSTSSSSKYKQSTLSFGRPAPKALFNGASMAPAPAKASTPSMFAASGSFKRQPPPSSAASGSFKRQSPPSSAATGADAQPKPSTAVAKPPPAVPQPVPVAKKTEILVISDSEDDS</sequence>
<feature type="domain" description="Helicase ATP-binding" evidence="9">
    <location>
        <begin position="932"/>
        <end position="1102"/>
    </location>
</feature>
<dbReference type="Gene3D" id="3.40.50.10810">
    <property type="entry name" value="Tandem AAA-ATPase domain"/>
    <property type="match status" value="1"/>
</dbReference>
<feature type="region of interest" description="Disordered" evidence="7">
    <location>
        <begin position="1"/>
        <end position="73"/>
    </location>
</feature>
<feature type="compositionally biased region" description="Low complexity" evidence="7">
    <location>
        <begin position="1870"/>
        <end position="1886"/>
    </location>
</feature>
<dbReference type="GO" id="GO:0000785">
    <property type="term" value="C:chromatin"/>
    <property type="evidence" value="ECO:0007669"/>
    <property type="project" value="TreeGrafter"/>
</dbReference>
<dbReference type="CDD" id="cd15489">
    <property type="entry name" value="PHD_SF"/>
    <property type="match status" value="1"/>
</dbReference>
<evidence type="ECO:0000256" key="6">
    <source>
        <dbReference type="ARBA" id="ARBA00023242"/>
    </source>
</evidence>
<dbReference type="EMBL" id="LCTV02000008">
    <property type="protein sequence ID" value="PRQ73247.1"/>
    <property type="molecule type" value="Genomic_DNA"/>
</dbReference>
<name>A0A2T0A5F8_RHOTO</name>
<keyword evidence="3" id="KW-0547">Nucleotide-binding</keyword>
<keyword evidence="2" id="KW-0677">Repeat</keyword>
<evidence type="ECO:0000256" key="7">
    <source>
        <dbReference type="SAM" id="MobiDB-lite"/>
    </source>
</evidence>
<dbReference type="SUPFAM" id="SSF52540">
    <property type="entry name" value="P-loop containing nucleoside triphosphate hydrolases"/>
    <property type="match status" value="2"/>
</dbReference>
<dbReference type="InterPro" id="IPR014001">
    <property type="entry name" value="Helicase_ATP-bd"/>
</dbReference>
<evidence type="ECO:0000256" key="5">
    <source>
        <dbReference type="ARBA" id="ARBA00022840"/>
    </source>
</evidence>
<dbReference type="SMART" id="SM00298">
    <property type="entry name" value="CHROMO"/>
    <property type="match status" value="1"/>
</dbReference>
<evidence type="ECO:0000259" key="9">
    <source>
        <dbReference type="PROSITE" id="PS51192"/>
    </source>
</evidence>
<gene>
    <name evidence="11" type="ORF">AAT19DRAFT_16000</name>
</gene>
<protein>
    <recommendedName>
        <fullName evidence="13">Chromatin remodeling complex subunit</fullName>
    </recommendedName>
</protein>
<feature type="domain" description="Chromo" evidence="8">
    <location>
        <begin position="685"/>
        <end position="761"/>
    </location>
</feature>
<evidence type="ECO:0000256" key="4">
    <source>
        <dbReference type="ARBA" id="ARBA00022801"/>
    </source>
</evidence>
<feature type="compositionally biased region" description="Low complexity" evidence="7">
    <location>
        <begin position="20"/>
        <end position="30"/>
    </location>
</feature>
<feature type="compositionally biased region" description="Basic and acidic residues" evidence="7">
    <location>
        <begin position="284"/>
        <end position="307"/>
    </location>
</feature>
<feature type="compositionally biased region" description="Low complexity" evidence="7">
    <location>
        <begin position="1813"/>
        <end position="1828"/>
    </location>
</feature>
<feature type="compositionally biased region" description="Basic and acidic residues" evidence="7">
    <location>
        <begin position="556"/>
        <end position="566"/>
    </location>
</feature>
<dbReference type="SMART" id="SM00490">
    <property type="entry name" value="HELICc"/>
    <property type="match status" value="1"/>
</dbReference>
<dbReference type="Gene3D" id="2.40.50.40">
    <property type="match status" value="1"/>
</dbReference>
<feature type="domain" description="Helicase C-terminal" evidence="10">
    <location>
        <begin position="1241"/>
        <end position="1402"/>
    </location>
</feature>
<evidence type="ECO:0000259" key="8">
    <source>
        <dbReference type="PROSITE" id="PS50013"/>
    </source>
</evidence>
<feature type="compositionally biased region" description="Acidic residues" evidence="7">
    <location>
        <begin position="1554"/>
        <end position="1571"/>
    </location>
</feature>
<feature type="compositionally biased region" description="Low complexity" evidence="7">
    <location>
        <begin position="474"/>
        <end position="507"/>
    </location>
</feature>
<feature type="compositionally biased region" description="Acidic residues" evidence="7">
    <location>
        <begin position="761"/>
        <end position="782"/>
    </location>
</feature>
<feature type="compositionally biased region" description="Acidic residues" evidence="7">
    <location>
        <begin position="346"/>
        <end position="356"/>
    </location>
</feature>
<dbReference type="Pfam" id="PF00271">
    <property type="entry name" value="Helicase_C"/>
    <property type="match status" value="1"/>
</dbReference>
<feature type="region of interest" description="Disordered" evidence="7">
    <location>
        <begin position="1651"/>
        <end position="1986"/>
    </location>
</feature>
<comment type="subcellular location">
    <subcellularLocation>
        <location evidence="1">Nucleus</location>
    </subcellularLocation>
</comment>
<dbReference type="PROSITE" id="PS51194">
    <property type="entry name" value="HELICASE_CTER"/>
    <property type="match status" value="1"/>
</dbReference>
<dbReference type="GO" id="GO:0003677">
    <property type="term" value="F:DNA binding"/>
    <property type="evidence" value="ECO:0007669"/>
    <property type="project" value="TreeGrafter"/>
</dbReference>
<feature type="compositionally biased region" description="Acidic residues" evidence="7">
    <location>
        <begin position="209"/>
        <end position="222"/>
    </location>
</feature>
<feature type="compositionally biased region" description="Low complexity" evidence="7">
    <location>
        <begin position="1774"/>
        <end position="1796"/>
    </location>
</feature>
<evidence type="ECO:0000256" key="1">
    <source>
        <dbReference type="ARBA" id="ARBA00004123"/>
    </source>
</evidence>
<organism evidence="11 12">
    <name type="scientific">Rhodotorula toruloides</name>
    <name type="common">Yeast</name>
    <name type="synonym">Rhodosporidium toruloides</name>
    <dbReference type="NCBI Taxonomy" id="5286"/>
    <lineage>
        <taxon>Eukaryota</taxon>
        <taxon>Fungi</taxon>
        <taxon>Dikarya</taxon>
        <taxon>Basidiomycota</taxon>
        <taxon>Pucciniomycotina</taxon>
        <taxon>Microbotryomycetes</taxon>
        <taxon>Sporidiobolales</taxon>
        <taxon>Sporidiobolaceae</taxon>
        <taxon>Rhodotorula</taxon>
    </lineage>
</organism>
<dbReference type="SMART" id="SM00487">
    <property type="entry name" value="DEXDc"/>
    <property type="match status" value="1"/>
</dbReference>
<evidence type="ECO:0000256" key="3">
    <source>
        <dbReference type="ARBA" id="ARBA00022741"/>
    </source>
</evidence>
<dbReference type="InterPro" id="IPR038718">
    <property type="entry name" value="SNF2-like_sf"/>
</dbReference>
<proteinExistence type="predicted"/>
<dbReference type="CDD" id="cd17919">
    <property type="entry name" value="DEXHc_Snf"/>
    <property type="match status" value="1"/>
</dbReference>
<feature type="compositionally biased region" description="Acidic residues" evidence="7">
    <location>
        <begin position="189"/>
        <end position="200"/>
    </location>
</feature>
<feature type="region of interest" description="Disordered" evidence="7">
    <location>
        <begin position="1494"/>
        <end position="1611"/>
    </location>
</feature>
<dbReference type="InterPro" id="IPR027417">
    <property type="entry name" value="P-loop_NTPase"/>
</dbReference>